<keyword evidence="3" id="KW-1185">Reference proteome</keyword>
<dbReference type="PANTHER" id="PTHR36113:SF1">
    <property type="entry name" value="GLYOXALASE_BLEOMYCIN RESISTANCE PROTEIN_DIOXYGENASE"/>
    <property type="match status" value="1"/>
</dbReference>
<name>A0ABV7W3I3_9BURK</name>
<dbReference type="Pfam" id="PF00903">
    <property type="entry name" value="Glyoxalase"/>
    <property type="match status" value="1"/>
</dbReference>
<dbReference type="PANTHER" id="PTHR36113">
    <property type="entry name" value="LYASE, PUTATIVE-RELATED-RELATED"/>
    <property type="match status" value="1"/>
</dbReference>
<organism evidence="2 3">
    <name type="scientific">Hydrogenophaga luteola</name>
    <dbReference type="NCBI Taxonomy" id="1591122"/>
    <lineage>
        <taxon>Bacteria</taxon>
        <taxon>Pseudomonadati</taxon>
        <taxon>Pseudomonadota</taxon>
        <taxon>Betaproteobacteria</taxon>
        <taxon>Burkholderiales</taxon>
        <taxon>Comamonadaceae</taxon>
        <taxon>Hydrogenophaga</taxon>
    </lineage>
</organism>
<reference evidence="3" key="1">
    <citation type="journal article" date="2019" name="Int. J. Syst. Evol. Microbiol.">
        <title>The Global Catalogue of Microorganisms (GCM) 10K type strain sequencing project: providing services to taxonomists for standard genome sequencing and annotation.</title>
        <authorList>
            <consortium name="The Broad Institute Genomics Platform"/>
            <consortium name="The Broad Institute Genome Sequencing Center for Infectious Disease"/>
            <person name="Wu L."/>
            <person name="Ma J."/>
        </authorList>
    </citation>
    <scope>NUCLEOTIDE SEQUENCE [LARGE SCALE GENOMIC DNA]</scope>
    <source>
        <strain evidence="3">KCTC 42501</strain>
    </source>
</reference>
<comment type="caution">
    <text evidence="2">The sequence shown here is derived from an EMBL/GenBank/DDBJ whole genome shotgun (WGS) entry which is preliminary data.</text>
</comment>
<accession>A0ABV7W3I3</accession>
<feature type="domain" description="VOC" evidence="1">
    <location>
        <begin position="1"/>
        <end position="68"/>
    </location>
</feature>
<dbReference type="InterPro" id="IPR037523">
    <property type="entry name" value="VOC_core"/>
</dbReference>
<sequence>MASPTAADAERPGWDHLALSLDSAEAVDALAARCRDAGCLVSGPRTTGDGFYEAVLAMPDGTRVEVTA</sequence>
<dbReference type="InterPro" id="IPR051332">
    <property type="entry name" value="Fosfomycin_Res_Enzymes"/>
</dbReference>
<dbReference type="Gene3D" id="3.10.180.10">
    <property type="entry name" value="2,3-Dihydroxybiphenyl 1,2-Dioxygenase, domain 1"/>
    <property type="match status" value="1"/>
</dbReference>
<dbReference type="EMBL" id="JBHRXX010000005">
    <property type="protein sequence ID" value="MFC3684070.1"/>
    <property type="molecule type" value="Genomic_DNA"/>
</dbReference>
<evidence type="ECO:0000313" key="2">
    <source>
        <dbReference type="EMBL" id="MFC3684070.1"/>
    </source>
</evidence>
<evidence type="ECO:0000313" key="3">
    <source>
        <dbReference type="Proteomes" id="UP001595729"/>
    </source>
</evidence>
<dbReference type="InterPro" id="IPR004360">
    <property type="entry name" value="Glyas_Fos-R_dOase_dom"/>
</dbReference>
<gene>
    <name evidence="2" type="ORF">ACFOPI_10740</name>
</gene>
<dbReference type="PROSITE" id="PS51819">
    <property type="entry name" value="VOC"/>
    <property type="match status" value="1"/>
</dbReference>
<dbReference type="Proteomes" id="UP001595729">
    <property type="component" value="Unassembled WGS sequence"/>
</dbReference>
<evidence type="ECO:0000259" key="1">
    <source>
        <dbReference type="PROSITE" id="PS51819"/>
    </source>
</evidence>
<proteinExistence type="predicted"/>
<dbReference type="RefSeq" id="WP_382173695.1">
    <property type="nucleotide sequence ID" value="NZ_JBHRXX010000005.1"/>
</dbReference>
<protein>
    <submittedName>
        <fullName evidence="2">VOC family protein</fullName>
    </submittedName>
</protein>
<dbReference type="SUPFAM" id="SSF54593">
    <property type="entry name" value="Glyoxalase/Bleomycin resistance protein/Dihydroxybiphenyl dioxygenase"/>
    <property type="match status" value="1"/>
</dbReference>
<dbReference type="InterPro" id="IPR029068">
    <property type="entry name" value="Glyas_Bleomycin-R_OHBP_Dase"/>
</dbReference>